<dbReference type="GO" id="GO:0004016">
    <property type="term" value="F:adenylate cyclase activity"/>
    <property type="evidence" value="ECO:0007669"/>
    <property type="project" value="UniProtKB-ARBA"/>
</dbReference>
<feature type="transmembrane region" description="Helical" evidence="1">
    <location>
        <begin position="145"/>
        <end position="162"/>
    </location>
</feature>
<dbReference type="EMBL" id="QHHQ01000008">
    <property type="protein sequence ID" value="RAH97636.1"/>
    <property type="molecule type" value="Genomic_DNA"/>
</dbReference>
<dbReference type="Gene3D" id="3.30.70.1230">
    <property type="entry name" value="Nucleotide cyclase"/>
    <property type="match status" value="1"/>
</dbReference>
<accession>A0A8B2NM18</accession>
<feature type="transmembrane region" description="Helical" evidence="1">
    <location>
        <begin position="55"/>
        <end position="74"/>
    </location>
</feature>
<organism evidence="3 4">
    <name type="scientific">Acuticoccus sediminis</name>
    <dbReference type="NCBI Taxonomy" id="2184697"/>
    <lineage>
        <taxon>Bacteria</taxon>
        <taxon>Pseudomonadati</taxon>
        <taxon>Pseudomonadota</taxon>
        <taxon>Alphaproteobacteria</taxon>
        <taxon>Hyphomicrobiales</taxon>
        <taxon>Amorphaceae</taxon>
        <taxon>Acuticoccus</taxon>
    </lineage>
</organism>
<comment type="caution">
    <text evidence="3">The sequence shown here is derived from an EMBL/GenBank/DDBJ whole genome shotgun (WGS) entry which is preliminary data.</text>
</comment>
<dbReference type="InterPro" id="IPR001054">
    <property type="entry name" value="A/G_cyclase"/>
</dbReference>
<keyword evidence="1" id="KW-1133">Transmembrane helix</keyword>
<evidence type="ECO:0000313" key="3">
    <source>
        <dbReference type="EMBL" id="RAH97636.1"/>
    </source>
</evidence>
<feature type="transmembrane region" description="Helical" evidence="1">
    <location>
        <begin position="208"/>
        <end position="233"/>
    </location>
</feature>
<dbReference type="SMART" id="SM00044">
    <property type="entry name" value="CYCc"/>
    <property type="match status" value="1"/>
</dbReference>
<dbReference type="GO" id="GO:0035556">
    <property type="term" value="P:intracellular signal transduction"/>
    <property type="evidence" value="ECO:0007669"/>
    <property type="project" value="InterPro"/>
</dbReference>
<dbReference type="AlphaFoldDB" id="A0A8B2NM18"/>
<feature type="transmembrane region" description="Helical" evidence="1">
    <location>
        <begin position="169"/>
        <end position="188"/>
    </location>
</feature>
<dbReference type="PROSITE" id="PS50125">
    <property type="entry name" value="GUANYLATE_CYCLASE_2"/>
    <property type="match status" value="1"/>
</dbReference>
<feature type="transmembrane region" description="Helical" evidence="1">
    <location>
        <begin position="86"/>
        <end position="104"/>
    </location>
</feature>
<feature type="transmembrane region" description="Helical" evidence="1">
    <location>
        <begin position="113"/>
        <end position="133"/>
    </location>
</feature>
<dbReference type="Pfam" id="PF00211">
    <property type="entry name" value="Guanylate_cyc"/>
    <property type="match status" value="1"/>
</dbReference>
<gene>
    <name evidence="3" type="ORF">DLJ53_27680</name>
</gene>
<protein>
    <submittedName>
        <fullName evidence="3">Adenylate/guanylate cyclase domain-containing protein</fullName>
    </submittedName>
</protein>
<dbReference type="InterPro" id="IPR029787">
    <property type="entry name" value="Nucleotide_cyclase"/>
</dbReference>
<feature type="domain" description="Guanylate cyclase" evidence="2">
    <location>
        <begin position="282"/>
        <end position="414"/>
    </location>
</feature>
<dbReference type="CDD" id="cd07302">
    <property type="entry name" value="CHD"/>
    <property type="match status" value="1"/>
</dbReference>
<reference evidence="3 4" key="1">
    <citation type="submission" date="2018-05" db="EMBL/GenBank/DDBJ databases">
        <title>Acuticoccus sediminis sp. nov., isolated from deep-sea sediment of Indian Ocean.</title>
        <authorList>
            <person name="Liu X."/>
            <person name="Lai Q."/>
            <person name="Du Y."/>
            <person name="Sun F."/>
            <person name="Zhang X."/>
            <person name="Wang S."/>
            <person name="Shao Z."/>
        </authorList>
    </citation>
    <scope>NUCLEOTIDE SEQUENCE [LARGE SCALE GENOMIC DNA]</scope>
    <source>
        <strain evidence="3 4">PTG4-2</strain>
    </source>
</reference>
<name>A0A8B2NM18_9HYPH</name>
<evidence type="ECO:0000313" key="4">
    <source>
        <dbReference type="Proteomes" id="UP000249590"/>
    </source>
</evidence>
<dbReference type="SUPFAM" id="SSF55073">
    <property type="entry name" value="Nucleotide cyclase"/>
    <property type="match status" value="1"/>
</dbReference>
<sequence length="465" mass="50074">MERGRYGRNASGGGLMTALGSSLFTHLGLRPSEMRRLPPRIAKLMEQEEERSERAISWVQLTLTVTFAALYSLAPRPVDASMISEPVPWALGIYFIFTLLRLALSYRGWLPGWFLMLSMLADVILLYSLLWAFHTSYGQPPSFSLRVPTFTHIFIFIAVRALRFDPRFVLTQGLLAFFGWVALVVLAIDEMGPTSITRSFVAYMSGNGILIGAEADKLISIIAVTAILGATLYRARLTLLTAVREGVASRDMRRYFGAGVADAITARRTAAMAGEAEARDAAILMLDLRGFTPFASLRGTAKTVEVLTRYHSLVIPIIEEHGGVIDKFLGDGAMATFGAVSPSPTAAADALAALCAVMEVGPAWCRSLEDEDCPVLPIHGAVVAGPVVAATVGTERRLEFTVIGSAVNLAAKLEKHNKVAGTQALTTADTYALACKQGFHAREGIPLAPTEVAGVAEPLHLVRLG</sequence>
<dbReference type="InterPro" id="IPR050697">
    <property type="entry name" value="Adenylyl/Guanylyl_Cyclase_3/4"/>
</dbReference>
<keyword evidence="1" id="KW-0812">Transmembrane</keyword>
<evidence type="ECO:0000256" key="1">
    <source>
        <dbReference type="SAM" id="Phobius"/>
    </source>
</evidence>
<proteinExistence type="predicted"/>
<dbReference type="PANTHER" id="PTHR43081">
    <property type="entry name" value="ADENYLATE CYCLASE, TERMINAL-DIFFERENTIATION SPECIFIC-RELATED"/>
    <property type="match status" value="1"/>
</dbReference>
<dbReference type="PANTHER" id="PTHR43081:SF1">
    <property type="entry name" value="ADENYLATE CYCLASE, TERMINAL-DIFFERENTIATION SPECIFIC"/>
    <property type="match status" value="1"/>
</dbReference>
<dbReference type="Proteomes" id="UP000249590">
    <property type="component" value="Unassembled WGS sequence"/>
</dbReference>
<keyword evidence="4" id="KW-1185">Reference proteome</keyword>
<evidence type="ECO:0000259" key="2">
    <source>
        <dbReference type="PROSITE" id="PS50125"/>
    </source>
</evidence>
<keyword evidence="1" id="KW-0472">Membrane</keyword>
<dbReference type="GO" id="GO:0009190">
    <property type="term" value="P:cyclic nucleotide biosynthetic process"/>
    <property type="evidence" value="ECO:0007669"/>
    <property type="project" value="InterPro"/>
</dbReference>